<feature type="region of interest" description="Disordered" evidence="1">
    <location>
        <begin position="244"/>
        <end position="292"/>
    </location>
</feature>
<feature type="compositionally biased region" description="Basic and acidic residues" evidence="1">
    <location>
        <begin position="261"/>
        <end position="275"/>
    </location>
</feature>
<accession>A0A0E0BDQ2</accession>
<dbReference type="Proteomes" id="UP000026961">
    <property type="component" value="Chromosome 10"/>
</dbReference>
<evidence type="ECO:0000256" key="1">
    <source>
        <dbReference type="SAM" id="MobiDB-lite"/>
    </source>
</evidence>
<feature type="region of interest" description="Disordered" evidence="1">
    <location>
        <begin position="145"/>
        <end position="188"/>
    </location>
</feature>
<feature type="compositionally biased region" description="Basic and acidic residues" evidence="1">
    <location>
        <begin position="98"/>
        <end position="117"/>
    </location>
</feature>
<keyword evidence="3" id="KW-1185">Reference proteome</keyword>
<proteinExistence type="predicted"/>
<feature type="region of interest" description="Disordered" evidence="1">
    <location>
        <begin position="95"/>
        <end position="121"/>
    </location>
</feature>
<protein>
    <submittedName>
        <fullName evidence="2">Uncharacterized protein</fullName>
    </submittedName>
</protein>
<name>A0A0E0BDQ2_9ORYZ</name>
<dbReference type="EnsemblPlants" id="OGLUM10G18480.1">
    <property type="protein sequence ID" value="OGLUM10G18480.1"/>
    <property type="gene ID" value="OGLUM10G18480"/>
</dbReference>
<feature type="compositionally biased region" description="Polar residues" evidence="1">
    <location>
        <begin position="279"/>
        <end position="292"/>
    </location>
</feature>
<reference evidence="2" key="2">
    <citation type="submission" date="2018-05" db="EMBL/GenBank/DDBJ databases">
        <title>OgluRS3 (Oryza glumaepatula Reference Sequence Version 3).</title>
        <authorList>
            <person name="Zhang J."/>
            <person name="Kudrna D."/>
            <person name="Lee S."/>
            <person name="Talag J."/>
            <person name="Welchert J."/>
            <person name="Wing R.A."/>
        </authorList>
    </citation>
    <scope>NUCLEOTIDE SEQUENCE [LARGE SCALE GENOMIC DNA]</scope>
</reference>
<dbReference type="AlphaFoldDB" id="A0A0E0BDQ2"/>
<feature type="compositionally biased region" description="Basic residues" evidence="1">
    <location>
        <begin position="148"/>
        <end position="160"/>
    </location>
</feature>
<organism evidence="2">
    <name type="scientific">Oryza glumipatula</name>
    <dbReference type="NCBI Taxonomy" id="40148"/>
    <lineage>
        <taxon>Eukaryota</taxon>
        <taxon>Viridiplantae</taxon>
        <taxon>Streptophyta</taxon>
        <taxon>Embryophyta</taxon>
        <taxon>Tracheophyta</taxon>
        <taxon>Spermatophyta</taxon>
        <taxon>Magnoliopsida</taxon>
        <taxon>Liliopsida</taxon>
        <taxon>Poales</taxon>
        <taxon>Poaceae</taxon>
        <taxon>BOP clade</taxon>
        <taxon>Oryzoideae</taxon>
        <taxon>Oryzeae</taxon>
        <taxon>Oryzinae</taxon>
        <taxon>Oryza</taxon>
    </lineage>
</organism>
<reference evidence="2" key="1">
    <citation type="submission" date="2015-04" db="UniProtKB">
        <authorList>
            <consortium name="EnsemblPlants"/>
        </authorList>
    </citation>
    <scope>IDENTIFICATION</scope>
</reference>
<dbReference type="HOGENOM" id="CLU_954349_0_0_1"/>
<dbReference type="Gramene" id="OGLUM10G18480.1">
    <property type="protein sequence ID" value="OGLUM10G18480.1"/>
    <property type="gene ID" value="OGLUM10G18480"/>
</dbReference>
<evidence type="ECO:0000313" key="2">
    <source>
        <dbReference type="EnsemblPlants" id="OGLUM10G18480.1"/>
    </source>
</evidence>
<evidence type="ECO:0000313" key="3">
    <source>
        <dbReference type="Proteomes" id="UP000026961"/>
    </source>
</evidence>
<sequence length="292" mass="32368">MNSKIIQKQRAHRQFVNRTFGISLKIYQETNDRAKKRSCKPAIRRNFIPKTIYNKTIPKIAAKKRKSRCNLPPELPQLCSRELCGQAVAGAPVLTGGGDERDKVGVGGDGEREETPRGRRQWKWACQGRPIKQFTWAAQFGPLGPSIHRPRVRRRRRSRPCHPPPPHPALPVAAGRGRPPPPASDPPTVAALCSSYPSRTPCFPASGGYRLLTPPPSLESDHLPVPSQWLRRWCVAAAEVSLSTQGPLPPLAQPRIQSGSRDAEEHPVPVVEERGLCSSRRQPSWGTSCLLE</sequence>